<dbReference type="Proteomes" id="UP000000662">
    <property type="component" value="Chromosome 2"/>
</dbReference>
<name>Q0B9D1_BURCM</name>
<protein>
    <submittedName>
        <fullName evidence="3">RND efflux system, outer membrane lipoprotein, NodT family</fullName>
    </submittedName>
</protein>
<dbReference type="InterPro" id="IPR003423">
    <property type="entry name" value="OMP_efflux"/>
</dbReference>
<keyword evidence="4" id="KW-1185">Reference proteome</keyword>
<dbReference type="InterPro" id="IPR010131">
    <property type="entry name" value="MdtP/NodT-like"/>
</dbReference>
<dbReference type="NCBIfam" id="TIGR01845">
    <property type="entry name" value="outer_NodT"/>
    <property type="match status" value="1"/>
</dbReference>
<dbReference type="PANTHER" id="PTHR30203:SF33">
    <property type="entry name" value="BLR4455 PROTEIN"/>
    <property type="match status" value="1"/>
</dbReference>
<dbReference type="Pfam" id="PF02321">
    <property type="entry name" value="OEP"/>
    <property type="match status" value="2"/>
</dbReference>
<dbReference type="SUPFAM" id="SSF56954">
    <property type="entry name" value="Outer membrane efflux proteins (OEP)"/>
    <property type="match status" value="1"/>
</dbReference>
<accession>Q0B9D1</accession>
<dbReference type="GeneID" id="93086683"/>
<dbReference type="Gene3D" id="2.20.200.10">
    <property type="entry name" value="Outer membrane efflux proteins (OEP)"/>
    <property type="match status" value="1"/>
</dbReference>
<keyword evidence="2" id="KW-1134">Transmembrane beta strand</keyword>
<dbReference type="PATRIC" id="fig|339670.21.peg.3926"/>
<dbReference type="GO" id="GO:0005886">
    <property type="term" value="C:plasma membrane"/>
    <property type="evidence" value="ECO:0007669"/>
    <property type="project" value="UniProtKB-SubCell"/>
</dbReference>
<dbReference type="RefSeq" id="WP_011658705.1">
    <property type="nucleotide sequence ID" value="NC_008391.1"/>
</dbReference>
<keyword evidence="2" id="KW-0564">Palmitate</keyword>
<reference evidence="3" key="1">
    <citation type="submission" date="2006-08" db="EMBL/GenBank/DDBJ databases">
        <title>Complete sequence of Chromosome 2 of Burkholderia cepacia AMMD.</title>
        <authorList>
            <consortium name="US DOE Joint Genome Institute"/>
            <person name="Copeland A."/>
            <person name="Lucas S."/>
            <person name="Lapidus A."/>
            <person name="Barry K."/>
            <person name="Detter J.C."/>
            <person name="Glavina del Rio T."/>
            <person name="Hammon N."/>
            <person name="Israni S."/>
            <person name="Pitluck S."/>
            <person name="Bruce D."/>
            <person name="Chain P."/>
            <person name="Malfatti S."/>
            <person name="Shin M."/>
            <person name="Vergez L."/>
            <person name="Schmutz J."/>
            <person name="Larimer F."/>
            <person name="Land M."/>
            <person name="Hauser L."/>
            <person name="Kyrpides N."/>
            <person name="Kim E."/>
            <person name="Parke J."/>
            <person name="Coenye T."/>
            <person name="Konstantinidis K."/>
            <person name="Ramette A."/>
            <person name="Tiedje J."/>
            <person name="Richardson P."/>
        </authorList>
    </citation>
    <scope>NUCLEOTIDE SEQUENCE</scope>
    <source>
        <strain evidence="3">AMMD</strain>
    </source>
</reference>
<proteinExistence type="inferred from homology"/>
<sequence>MKPASRRTFHVAHAARAAGGGALAAVALLAGCAVGPDFRAPEPPVTQQYTRDAAPATTAAAGGPAGDAQTFASSAHTLQRWWTEFGSEPLDRLVDTAWRNSPTLAEARARLDEARQNHAAEAGATILPRVDANLSATREKVDVAAFGLPTNMPNPGPFTLYDASVSVSYALDVFGGNRRALEALRAQVDYQAYTLDAARLTLAGNVVATAILRASLAQQVALTRQLVDAQARQLRIVEARFAAGGVSRADVHAQRALLAQTQASLPPLAARHAQAGHRLAILLGAPPSGEALPDLALDALALPRTLPVALPSTLARERPDIRAAEAVLHQASANVGVATANLYPRFSISAGIGSERTRIADIVSGLNVWNVGLGLTQPLFHGGELRARKRAAEAAYDAAFASYRETVLLALQQVADAMRAVEHDAAELQARDDAAQQAAASHAIAGDRYAAGGISLIDLLDAQRQVLQTALERTRAQADRLADTAALFQALAGNWTDDSHR</sequence>
<evidence type="ECO:0000256" key="2">
    <source>
        <dbReference type="RuleBase" id="RU362097"/>
    </source>
</evidence>
<comment type="subcellular location">
    <subcellularLocation>
        <location evidence="2">Cell membrane</location>
        <topology evidence="2">Lipid-anchor</topology>
    </subcellularLocation>
</comment>
<evidence type="ECO:0000256" key="1">
    <source>
        <dbReference type="ARBA" id="ARBA00007613"/>
    </source>
</evidence>
<dbReference type="KEGG" id="bam:Bamb_3688"/>
<dbReference type="GO" id="GO:0015562">
    <property type="term" value="F:efflux transmembrane transporter activity"/>
    <property type="evidence" value="ECO:0007669"/>
    <property type="project" value="InterPro"/>
</dbReference>
<keyword evidence="2" id="KW-0812">Transmembrane</keyword>
<dbReference type="eggNOG" id="COG1538">
    <property type="taxonomic scope" value="Bacteria"/>
</dbReference>
<feature type="chain" id="PRO_5035981910" evidence="2">
    <location>
        <begin position="25"/>
        <end position="501"/>
    </location>
</feature>
<dbReference type="PROSITE" id="PS51257">
    <property type="entry name" value="PROKAR_LIPOPROTEIN"/>
    <property type="match status" value="1"/>
</dbReference>
<evidence type="ECO:0000313" key="4">
    <source>
        <dbReference type="Proteomes" id="UP000000662"/>
    </source>
</evidence>
<keyword evidence="2" id="KW-0732">Signal</keyword>
<dbReference type="Gene3D" id="1.20.1600.10">
    <property type="entry name" value="Outer membrane efflux proteins (OEP)"/>
    <property type="match status" value="1"/>
</dbReference>
<dbReference type="PANTHER" id="PTHR30203">
    <property type="entry name" value="OUTER MEMBRANE CATION EFFLUX PROTEIN"/>
    <property type="match status" value="1"/>
</dbReference>
<dbReference type="EMBL" id="CP000441">
    <property type="protein sequence ID" value="ABI89242.1"/>
    <property type="molecule type" value="Genomic_DNA"/>
</dbReference>
<keyword evidence="2 3" id="KW-0449">Lipoprotein</keyword>
<keyword evidence="2" id="KW-0472">Membrane</keyword>
<feature type="signal peptide" evidence="2">
    <location>
        <begin position="1"/>
        <end position="24"/>
    </location>
</feature>
<evidence type="ECO:0000313" key="3">
    <source>
        <dbReference type="EMBL" id="ABI89242.1"/>
    </source>
</evidence>
<gene>
    <name evidence="3" type="ordered locus">Bamb_3688</name>
</gene>
<comment type="similarity">
    <text evidence="1 2">Belongs to the outer membrane factor (OMF) (TC 1.B.17) family.</text>
</comment>
<organism evidence="3 4">
    <name type="scientific">Burkholderia ambifaria (strain ATCC BAA-244 / DSM 16087 / CCUG 44356 / LMG 19182 / AMMD)</name>
    <name type="common">Burkholderia cepacia (strain AMMD)</name>
    <dbReference type="NCBI Taxonomy" id="339670"/>
    <lineage>
        <taxon>Bacteria</taxon>
        <taxon>Pseudomonadati</taxon>
        <taxon>Pseudomonadota</taxon>
        <taxon>Betaproteobacteria</taxon>
        <taxon>Burkholderiales</taxon>
        <taxon>Burkholderiaceae</taxon>
        <taxon>Burkholderia</taxon>
        <taxon>Burkholderia cepacia complex</taxon>
    </lineage>
</organism>
<dbReference type="AlphaFoldDB" id="Q0B9D1"/>